<keyword evidence="1" id="KW-0732">Signal</keyword>
<accession>E3LL89</accession>
<protein>
    <recommendedName>
        <fullName evidence="2">DUF7622 domain-containing protein</fullName>
    </recommendedName>
</protein>
<feature type="signal peptide" evidence="1">
    <location>
        <begin position="1"/>
        <end position="18"/>
    </location>
</feature>
<dbReference type="OrthoDB" id="5774917at2759"/>
<dbReference type="PANTHER" id="PTHR37433">
    <property type="entry name" value="PROTEIN CBG25136-RELATED"/>
    <property type="match status" value="1"/>
</dbReference>
<dbReference type="FunCoup" id="E3LL89">
    <property type="interactions" value="170"/>
</dbReference>
<dbReference type="InParanoid" id="E3LL89"/>
<name>E3LL89_CAERE</name>
<dbReference type="AlphaFoldDB" id="E3LL89"/>
<dbReference type="eggNOG" id="ENOG502THJ4">
    <property type="taxonomic scope" value="Eukaryota"/>
</dbReference>
<dbReference type="PANTHER" id="PTHR37433:SF19">
    <property type="entry name" value="ACTIVIN_RECP DOMAIN-CONTAINING PROTEIN"/>
    <property type="match status" value="1"/>
</dbReference>
<dbReference type="EMBL" id="DS268410">
    <property type="protein sequence ID" value="EFO99727.1"/>
    <property type="molecule type" value="Genomic_DNA"/>
</dbReference>
<gene>
    <name evidence="3" type="ORF">CRE_18517</name>
</gene>
<feature type="chain" id="PRO_5003174102" description="DUF7622 domain-containing protein" evidence="1">
    <location>
        <begin position="19"/>
        <end position="282"/>
    </location>
</feature>
<dbReference type="KEGG" id="crq:GCK72_019204"/>
<sequence length="282" mass="30623">MMLLVVILILIQLQDCTGFKCLCSGNIGSACPDGCDAGSYCVTTWIVAHGAVRDQGCKTTRTDLSDRQCQTNRKGLVSCVCSSEKCNDASFAIPTDVALIVPPVIKCFSQDLNEDNFCFGHYCTYSAELVMNDFGDVFPTPYKPTRGCSDDEYSDDLNSVNVCTSSNNIINCKCNTEFCNRAQPFPVPLGNVLCYVSSAYSDNYPVGLKYCRGHLCYIMQTDYEGKVGRGCLSVSDGAPEELKKPGAYLSYKYCDQDLCNGDFMADAPSVINGEGSATTPQP</sequence>
<dbReference type="InterPro" id="IPR056039">
    <property type="entry name" value="DUF7622"/>
</dbReference>
<evidence type="ECO:0000313" key="4">
    <source>
        <dbReference type="Proteomes" id="UP000008281"/>
    </source>
</evidence>
<organism evidence="4">
    <name type="scientific">Caenorhabditis remanei</name>
    <name type="common">Caenorhabditis vulgaris</name>
    <dbReference type="NCBI Taxonomy" id="31234"/>
    <lineage>
        <taxon>Eukaryota</taxon>
        <taxon>Metazoa</taxon>
        <taxon>Ecdysozoa</taxon>
        <taxon>Nematoda</taxon>
        <taxon>Chromadorea</taxon>
        <taxon>Rhabditida</taxon>
        <taxon>Rhabditina</taxon>
        <taxon>Rhabditomorpha</taxon>
        <taxon>Rhabditoidea</taxon>
        <taxon>Rhabditidae</taxon>
        <taxon>Peloderinae</taxon>
        <taxon>Caenorhabditis</taxon>
    </lineage>
</organism>
<evidence type="ECO:0000259" key="2">
    <source>
        <dbReference type="Pfam" id="PF24602"/>
    </source>
</evidence>
<feature type="domain" description="DUF7622" evidence="2">
    <location>
        <begin position="187"/>
        <end position="263"/>
    </location>
</feature>
<evidence type="ECO:0000313" key="3">
    <source>
        <dbReference type="EMBL" id="EFO99727.1"/>
    </source>
</evidence>
<evidence type="ECO:0000256" key="1">
    <source>
        <dbReference type="SAM" id="SignalP"/>
    </source>
</evidence>
<proteinExistence type="predicted"/>
<reference evidence="3" key="1">
    <citation type="submission" date="2007-07" db="EMBL/GenBank/DDBJ databases">
        <title>PCAP assembly of the Caenorhabditis remanei genome.</title>
        <authorList>
            <consortium name="The Caenorhabditis remanei Sequencing Consortium"/>
            <person name="Wilson R.K."/>
        </authorList>
    </citation>
    <scope>NUCLEOTIDE SEQUENCE [LARGE SCALE GENOMIC DNA]</scope>
    <source>
        <strain evidence="3">PB4641</strain>
    </source>
</reference>
<dbReference type="InterPro" id="IPR045860">
    <property type="entry name" value="Snake_toxin-like_sf"/>
</dbReference>
<dbReference type="Pfam" id="PF24602">
    <property type="entry name" value="DUF7622"/>
    <property type="match status" value="1"/>
</dbReference>
<dbReference type="Proteomes" id="UP000008281">
    <property type="component" value="Unassembled WGS sequence"/>
</dbReference>
<keyword evidence="4" id="KW-1185">Reference proteome</keyword>
<dbReference type="GeneID" id="9839356"/>
<dbReference type="HOGENOM" id="CLU_1112173_0_0_1"/>
<dbReference type="SUPFAM" id="SSF57302">
    <property type="entry name" value="Snake toxin-like"/>
    <property type="match status" value="1"/>
</dbReference>
<dbReference type="CTD" id="9839356"/>
<dbReference type="OMA" id="CRGHLCY"/>